<comment type="similarity">
    <text evidence="1">Belongs to the bacterial sugar transferase family.</text>
</comment>
<gene>
    <name evidence="3" type="ORF">SAMN04488559_102217</name>
</gene>
<proteinExistence type="inferred from homology"/>
<evidence type="ECO:0000256" key="1">
    <source>
        <dbReference type="ARBA" id="ARBA00006464"/>
    </source>
</evidence>
<reference evidence="3 4" key="1">
    <citation type="submission" date="2016-10" db="EMBL/GenBank/DDBJ databases">
        <authorList>
            <person name="de Groot N.N."/>
        </authorList>
    </citation>
    <scope>NUCLEOTIDE SEQUENCE [LARGE SCALE GENOMIC DNA]</scope>
    <source>
        <strain evidence="3 4">DSM 13760</strain>
    </source>
</reference>
<organism evidence="3 4">
    <name type="scientific">Isobaculum melis</name>
    <dbReference type="NCBI Taxonomy" id="142588"/>
    <lineage>
        <taxon>Bacteria</taxon>
        <taxon>Bacillati</taxon>
        <taxon>Bacillota</taxon>
        <taxon>Bacilli</taxon>
        <taxon>Lactobacillales</taxon>
        <taxon>Carnobacteriaceae</taxon>
        <taxon>Isobaculum</taxon>
    </lineage>
</organism>
<dbReference type="Pfam" id="PF02397">
    <property type="entry name" value="Bac_transf"/>
    <property type="match status" value="1"/>
</dbReference>
<keyword evidence="3" id="KW-0808">Transferase</keyword>
<dbReference type="InterPro" id="IPR003362">
    <property type="entry name" value="Bact_transf"/>
</dbReference>
<name>A0A1H9QQC3_9LACT</name>
<dbReference type="GO" id="GO:0016780">
    <property type="term" value="F:phosphotransferase activity, for other substituted phosphate groups"/>
    <property type="evidence" value="ECO:0007669"/>
    <property type="project" value="TreeGrafter"/>
</dbReference>
<dbReference type="EMBL" id="FOHA01000002">
    <property type="protein sequence ID" value="SER62620.1"/>
    <property type="molecule type" value="Genomic_DNA"/>
</dbReference>
<dbReference type="PANTHER" id="PTHR30576">
    <property type="entry name" value="COLANIC BIOSYNTHESIS UDP-GLUCOSE LIPID CARRIER TRANSFERASE"/>
    <property type="match status" value="1"/>
</dbReference>
<accession>A0A1H9QQC3</accession>
<evidence type="ECO:0000313" key="3">
    <source>
        <dbReference type="EMBL" id="SER62620.1"/>
    </source>
</evidence>
<dbReference type="Proteomes" id="UP000198948">
    <property type="component" value="Unassembled WGS sequence"/>
</dbReference>
<sequence length="164" mass="19056">MFKQKRVGKNGKIFVMYKFRSMKNMSERKESPSYDFDWPDGVPDDFVFKSSGSNPNITKIGQFIRKYSIDELPQFINVFQGRMSLIGPRPEIPEITQHYNEQQKKRLSVKPGITGWAQVNGRSDIDHGDKIKYDNEYVDNKTILLDIKIFFLTIFQTFTGKGSV</sequence>
<feature type="domain" description="Bacterial sugar transferase" evidence="2">
    <location>
        <begin position="1"/>
        <end position="158"/>
    </location>
</feature>
<keyword evidence="4" id="KW-1185">Reference proteome</keyword>
<dbReference type="AlphaFoldDB" id="A0A1H9QQC3"/>
<dbReference type="PANTHER" id="PTHR30576:SF0">
    <property type="entry name" value="UNDECAPRENYL-PHOSPHATE N-ACETYLGALACTOSAMINYL 1-PHOSPHATE TRANSFERASE-RELATED"/>
    <property type="match status" value="1"/>
</dbReference>
<evidence type="ECO:0000259" key="2">
    <source>
        <dbReference type="Pfam" id="PF02397"/>
    </source>
</evidence>
<protein>
    <submittedName>
        <fullName evidence="3">Sugar transferase</fullName>
    </submittedName>
</protein>
<dbReference type="STRING" id="142588.SAMN04488559_102217"/>
<evidence type="ECO:0000313" key="4">
    <source>
        <dbReference type="Proteomes" id="UP000198948"/>
    </source>
</evidence>